<dbReference type="RefSeq" id="YP_007354208.1">
    <property type="nucleotide sequence ID" value="NC_020104.1"/>
</dbReference>
<reference evidence="2 3" key="1">
    <citation type="journal article" date="2012" name="Genome Biol. Evol.">
        <title>Related Giant Viruses in Distant Locations and Different Habitats: Acanthamoeba polyphaga moumouvirus Represents a Third Lineage of the Mimiviridae That Is Close to the Megavirus Lineage.</title>
        <authorList>
            <person name="Yoosuf N."/>
            <person name="Yutin N."/>
            <person name="Colson P."/>
            <person name="Shabalina S.A."/>
            <person name="Pagnier I."/>
            <person name="Robert C."/>
            <person name="Azza S."/>
            <person name="Klose T."/>
            <person name="Wong J."/>
            <person name="Rossmann M.G."/>
            <person name="La Scola B."/>
            <person name="Raoult D."/>
            <person name="Koonin E.V."/>
        </authorList>
    </citation>
    <scope>NUCLEOTIDE SEQUENCE [LARGE SCALE GENOMIC DNA]</scope>
    <source>
        <strain evidence="2 3">M10A</strain>
    </source>
</reference>
<evidence type="ECO:0000313" key="3">
    <source>
        <dbReference type="Proteomes" id="UP000201640"/>
    </source>
</evidence>
<proteinExistence type="predicted"/>
<accession>L7RC06</accession>
<name>L7RC06_9VIRU</name>
<evidence type="ECO:0000256" key="1">
    <source>
        <dbReference type="SAM" id="MobiDB-lite"/>
    </source>
</evidence>
<keyword evidence="3" id="KW-1185">Reference proteome</keyword>
<sequence>MKFNNIDETTTNYDELDDWFNQNEYDENTIQVIKSQNDDNKNNFDPDNNEYNNLDTCKNIYSDNEENFDLDLEPADKQMYVEDIIKKNQLGLSSNELIQDESSVAYFIQMMLESVTKIKFQETKNLNEEKINSIIEYLEWISKTSDILANRIKQTTINYMPDKIPTIIRSSYNFCAAFTQCKKYYKKNEEPTCEEHHYVHALLKYDVDSVIAFLKYIIKNKLSLSDDDSNNLYLSIKTICFVTRHMAREISFIEYLTKNNSEEYHRNNPIEFNKRKLNKKWNNKDTISHLHQKNKYKHIESQVKSNKTKIKNIDHNHKNKKNTNKSSNSKNNINKSGIDFMENRYSLLSNY</sequence>
<dbReference type="Proteomes" id="UP000201640">
    <property type="component" value="Segment"/>
</dbReference>
<dbReference type="GeneID" id="14445320"/>
<gene>
    <name evidence="2" type="ORF">Moumou_00228</name>
</gene>
<dbReference type="EMBL" id="JX962719">
    <property type="protein sequence ID" value="AGC01772.1"/>
    <property type="molecule type" value="Genomic_DNA"/>
</dbReference>
<protein>
    <submittedName>
        <fullName evidence="2">Uncharacterized protein</fullName>
    </submittedName>
</protein>
<evidence type="ECO:0000313" key="2">
    <source>
        <dbReference type="EMBL" id="AGC01772.1"/>
    </source>
</evidence>
<feature type="region of interest" description="Disordered" evidence="1">
    <location>
        <begin position="307"/>
        <end position="336"/>
    </location>
</feature>
<feature type="compositionally biased region" description="Low complexity" evidence="1">
    <location>
        <begin position="324"/>
        <end position="336"/>
    </location>
</feature>
<dbReference type="KEGG" id="vg:14445320"/>
<organism evidence="2 3">
    <name type="scientific">Acanthamoeba polyphaga moumouvirus</name>
    <dbReference type="NCBI Taxonomy" id="1269028"/>
    <lineage>
        <taxon>Viruses</taxon>
        <taxon>Varidnaviria</taxon>
        <taxon>Bamfordvirae</taxon>
        <taxon>Nucleocytoviricota</taxon>
        <taxon>Megaviricetes</taxon>
        <taxon>Imitervirales</taxon>
        <taxon>Mimiviridae</taxon>
        <taxon>Megamimivirinae</taxon>
        <taxon>Moumouvirus</taxon>
    </lineage>
</organism>
<dbReference type="OrthoDB" id="14359at10239"/>